<dbReference type="AlphaFoldDB" id="A0A371AZ54"/>
<comment type="caution">
    <text evidence="9">The sequence shown here is derived from an EMBL/GenBank/DDBJ whole genome shotgun (WGS) entry which is preliminary data.</text>
</comment>
<evidence type="ECO:0000256" key="3">
    <source>
        <dbReference type="ARBA" id="ARBA00022763"/>
    </source>
</evidence>
<dbReference type="InterPro" id="IPR037278">
    <property type="entry name" value="ARFGAP/RecO"/>
</dbReference>
<evidence type="ECO:0000313" key="9">
    <source>
        <dbReference type="EMBL" id="RDU24841.1"/>
    </source>
</evidence>
<dbReference type="Pfam" id="PF11967">
    <property type="entry name" value="RecO_N"/>
    <property type="match status" value="1"/>
</dbReference>
<dbReference type="GO" id="GO:0006310">
    <property type="term" value="P:DNA recombination"/>
    <property type="evidence" value="ECO:0007669"/>
    <property type="project" value="UniProtKB-UniRule"/>
</dbReference>
<dbReference type="OrthoDB" id="9797083at2"/>
<evidence type="ECO:0000256" key="5">
    <source>
        <dbReference type="ARBA" id="ARBA00023204"/>
    </source>
</evidence>
<evidence type="ECO:0000256" key="6">
    <source>
        <dbReference type="ARBA" id="ARBA00033409"/>
    </source>
</evidence>
<dbReference type="Proteomes" id="UP000255036">
    <property type="component" value="Unassembled WGS sequence"/>
</dbReference>
<protein>
    <recommendedName>
        <fullName evidence="2 7">DNA repair protein RecO</fullName>
    </recommendedName>
    <alternativeName>
        <fullName evidence="6 7">Recombination protein O</fullName>
    </alternativeName>
</protein>
<dbReference type="PANTHER" id="PTHR33991:SF1">
    <property type="entry name" value="DNA REPAIR PROTEIN RECO"/>
    <property type="match status" value="1"/>
</dbReference>
<keyword evidence="10" id="KW-1185">Reference proteome</keyword>
<evidence type="ECO:0000256" key="1">
    <source>
        <dbReference type="ARBA" id="ARBA00007452"/>
    </source>
</evidence>
<dbReference type="InterPro" id="IPR012340">
    <property type="entry name" value="NA-bd_OB-fold"/>
</dbReference>
<dbReference type="InterPro" id="IPR042242">
    <property type="entry name" value="RecO_C"/>
</dbReference>
<evidence type="ECO:0000256" key="7">
    <source>
        <dbReference type="HAMAP-Rule" id="MF_00201"/>
    </source>
</evidence>
<gene>
    <name evidence="7 9" type="primary">recO</name>
    <name evidence="9" type="ORF">DWV06_02365</name>
</gene>
<dbReference type="Pfam" id="PF02565">
    <property type="entry name" value="RecO_C"/>
    <property type="match status" value="1"/>
</dbReference>
<evidence type="ECO:0000256" key="4">
    <source>
        <dbReference type="ARBA" id="ARBA00023172"/>
    </source>
</evidence>
<accession>A0A371AZ54</accession>
<name>A0A371AZ54_9FIRM</name>
<dbReference type="Gene3D" id="2.40.50.140">
    <property type="entry name" value="Nucleic acid-binding proteins"/>
    <property type="match status" value="1"/>
</dbReference>
<dbReference type="GO" id="GO:0043590">
    <property type="term" value="C:bacterial nucleoid"/>
    <property type="evidence" value="ECO:0007669"/>
    <property type="project" value="TreeGrafter"/>
</dbReference>
<feature type="domain" description="DNA replication/recombination mediator RecO N-terminal" evidence="8">
    <location>
        <begin position="8"/>
        <end position="80"/>
    </location>
</feature>
<dbReference type="EMBL" id="QRCT01000010">
    <property type="protein sequence ID" value="RDU24841.1"/>
    <property type="molecule type" value="Genomic_DNA"/>
</dbReference>
<organism evidence="9 10">
    <name type="scientific">Anaerosacchariphilus polymeriproducens</name>
    <dbReference type="NCBI Taxonomy" id="1812858"/>
    <lineage>
        <taxon>Bacteria</taxon>
        <taxon>Bacillati</taxon>
        <taxon>Bacillota</taxon>
        <taxon>Clostridia</taxon>
        <taxon>Lachnospirales</taxon>
        <taxon>Lachnospiraceae</taxon>
        <taxon>Anaerosacchariphilus</taxon>
    </lineage>
</organism>
<dbReference type="PANTHER" id="PTHR33991">
    <property type="entry name" value="DNA REPAIR PROTEIN RECO"/>
    <property type="match status" value="1"/>
</dbReference>
<dbReference type="RefSeq" id="WP_115480588.1">
    <property type="nucleotide sequence ID" value="NZ_QRCT01000010.1"/>
</dbReference>
<evidence type="ECO:0000256" key="2">
    <source>
        <dbReference type="ARBA" id="ARBA00021310"/>
    </source>
</evidence>
<dbReference type="Gene3D" id="1.20.1440.120">
    <property type="entry name" value="Recombination protein O, C-terminal domain"/>
    <property type="match status" value="1"/>
</dbReference>
<dbReference type="InterPro" id="IPR022572">
    <property type="entry name" value="DNA_rep/recomb_RecO_N"/>
</dbReference>
<dbReference type="SUPFAM" id="SSF50249">
    <property type="entry name" value="Nucleic acid-binding proteins"/>
    <property type="match status" value="1"/>
</dbReference>
<comment type="similarity">
    <text evidence="1 7">Belongs to the RecO family.</text>
</comment>
<dbReference type="GO" id="GO:0006302">
    <property type="term" value="P:double-strand break repair"/>
    <property type="evidence" value="ECO:0007669"/>
    <property type="project" value="TreeGrafter"/>
</dbReference>
<sequence>MGQPIVVTGMVLSAIPIGDYDKRVVLLTKERGKITAFAKGARRQNSQLLASMNPFAFGEFELYEGRTSYNVMKSEISNYFLDLLKDIDSAYYGFYFLEYADYYGREGNNEIEMLKLLYQSLRALTNQNVKNALVRRIFELKALVIQGEYPEVFQCVNCGNKEQLDGFSSERGGRICNDCIKEIKDYIKVDKSTFYTMQFIITTKIESLYTFTVSDGVLTQLEEIMNQFCKKYVDKTFKSLELIQKESPFIS</sequence>
<keyword evidence="5 7" id="KW-0234">DNA repair</keyword>
<keyword evidence="3 7" id="KW-0227">DNA damage</keyword>
<dbReference type="InterPro" id="IPR003717">
    <property type="entry name" value="RecO"/>
</dbReference>
<keyword evidence="4 7" id="KW-0233">DNA recombination</keyword>
<dbReference type="SUPFAM" id="SSF57863">
    <property type="entry name" value="ArfGap/RecO-like zinc finger"/>
    <property type="match status" value="1"/>
</dbReference>
<dbReference type="NCBIfam" id="TIGR00613">
    <property type="entry name" value="reco"/>
    <property type="match status" value="1"/>
</dbReference>
<proteinExistence type="inferred from homology"/>
<reference evidence="9 10" key="1">
    <citation type="submission" date="2018-07" db="EMBL/GenBank/DDBJ databases">
        <title>Anaerosacharophilus polymeroproducens gen. nov. sp. nov., an anaerobic bacterium isolated from salt field.</title>
        <authorList>
            <person name="Kim W."/>
            <person name="Yang S.-H."/>
            <person name="Oh J."/>
            <person name="Lee J.-H."/>
            <person name="Kwon K.K."/>
        </authorList>
    </citation>
    <scope>NUCLEOTIDE SEQUENCE [LARGE SCALE GENOMIC DNA]</scope>
    <source>
        <strain evidence="9 10">MCWD5</strain>
    </source>
</reference>
<comment type="function">
    <text evidence="7">Involved in DNA repair and RecF pathway recombination.</text>
</comment>
<dbReference type="HAMAP" id="MF_00201">
    <property type="entry name" value="RecO"/>
    <property type="match status" value="1"/>
</dbReference>
<evidence type="ECO:0000259" key="8">
    <source>
        <dbReference type="Pfam" id="PF11967"/>
    </source>
</evidence>
<evidence type="ECO:0000313" key="10">
    <source>
        <dbReference type="Proteomes" id="UP000255036"/>
    </source>
</evidence>